<gene>
    <name evidence="2" type="ORF">BGLFYP119_01084</name>
</gene>
<proteinExistence type="predicted"/>
<dbReference type="RefSeq" id="WP_156353434.1">
    <property type="nucleotide sequence ID" value="NZ_CACRST010000010.1"/>
</dbReference>
<evidence type="ECO:0000256" key="1">
    <source>
        <dbReference type="SAM" id="Phobius"/>
    </source>
</evidence>
<accession>A0A6N2SEF9</accession>
<dbReference type="AlphaFoldDB" id="A0A6N2SEF9"/>
<reference evidence="2" key="1">
    <citation type="submission" date="2019-11" db="EMBL/GenBank/DDBJ databases">
        <authorList>
            <person name="Feng L."/>
        </authorList>
    </citation>
    <scope>NUCLEOTIDE SEQUENCE</scope>
    <source>
        <strain evidence="2">BgluceraseaLFYP119</strain>
    </source>
</reference>
<evidence type="ECO:0000313" key="2">
    <source>
        <dbReference type="EMBL" id="VYS91339.1"/>
    </source>
</evidence>
<organism evidence="2">
    <name type="scientific">Blautia glucerasea</name>
    <dbReference type="NCBI Taxonomy" id="536633"/>
    <lineage>
        <taxon>Bacteria</taxon>
        <taxon>Bacillati</taxon>
        <taxon>Bacillota</taxon>
        <taxon>Clostridia</taxon>
        <taxon>Lachnospirales</taxon>
        <taxon>Lachnospiraceae</taxon>
        <taxon>Blautia</taxon>
    </lineage>
</organism>
<name>A0A6N2SEF9_9FIRM</name>
<protein>
    <submittedName>
        <fullName evidence="2">Uncharacterized protein</fullName>
    </submittedName>
</protein>
<keyword evidence="1" id="KW-0812">Transmembrane</keyword>
<feature type="transmembrane region" description="Helical" evidence="1">
    <location>
        <begin position="12"/>
        <end position="32"/>
    </location>
</feature>
<dbReference type="EMBL" id="CACRST010000010">
    <property type="protein sequence ID" value="VYS91339.1"/>
    <property type="molecule type" value="Genomic_DNA"/>
</dbReference>
<keyword evidence="1" id="KW-0472">Membrane</keyword>
<keyword evidence="1" id="KW-1133">Transmembrane helix</keyword>
<sequence length="398" mass="43962">MSSYYKKQKLFFACLIAGILIFVVVVCGVFFMRSGGPGAAKEEKKYTVTVYKSQDGLVTAADEKQKAEDDETKLILKVAAGENVGLDVKANEGKVFSRADVTDANALTLTTSENSQADGEERISFTMPKSNVTVNIFYLSDLGEESSDLTPTLSGIEIFGLTEEIRNRYDGHFDQEEFVQAVISWFGISNAVSEYHNVYKLTFLEEEYDTGSSDSVANYFYFNDDQDWKILSVYDIPSHSYTFTDIRKKEQEDAAQKAKMEEEERQRQAQLALTVTPMPTGAPVSDPAAPVLQENNGNGYTGAAENTQPQQITVESTFDIVDVSTVFLQYVGGEEIFYNTVSDYVFGKGLTGTITGTFTEYTIDPEREQASFIISMSTGAAIQGTYSKDSGNFQLNGL</sequence>